<comment type="caution">
    <text evidence="2">The sequence shown here is derived from an EMBL/GenBank/DDBJ whole genome shotgun (WGS) entry which is preliminary data.</text>
</comment>
<gene>
    <name evidence="2" type="ORF">EHT87_16725</name>
</gene>
<keyword evidence="1" id="KW-1133">Transmembrane helix</keyword>
<keyword evidence="1" id="KW-0812">Transmembrane</keyword>
<keyword evidence="1" id="KW-0472">Membrane</keyword>
<feature type="transmembrane region" description="Helical" evidence="1">
    <location>
        <begin position="69"/>
        <end position="88"/>
    </location>
</feature>
<evidence type="ECO:0000313" key="3">
    <source>
        <dbReference type="Proteomes" id="UP000274271"/>
    </source>
</evidence>
<name>A0A3P1CL03_9BACT</name>
<organism evidence="2 3">
    <name type="scientific">Larkinella knui</name>
    <dbReference type="NCBI Taxonomy" id="2025310"/>
    <lineage>
        <taxon>Bacteria</taxon>
        <taxon>Pseudomonadati</taxon>
        <taxon>Bacteroidota</taxon>
        <taxon>Cytophagia</taxon>
        <taxon>Cytophagales</taxon>
        <taxon>Spirosomataceae</taxon>
        <taxon>Larkinella</taxon>
    </lineage>
</organism>
<dbReference type="Proteomes" id="UP000274271">
    <property type="component" value="Unassembled WGS sequence"/>
</dbReference>
<proteinExistence type="predicted"/>
<dbReference type="OrthoDB" id="9866284at2"/>
<evidence type="ECO:0000313" key="2">
    <source>
        <dbReference type="EMBL" id="RRB13898.1"/>
    </source>
</evidence>
<dbReference type="RefSeq" id="WP_124907795.1">
    <property type="nucleotide sequence ID" value="NZ_RQJP01000003.1"/>
</dbReference>
<keyword evidence="3" id="KW-1185">Reference proteome</keyword>
<reference evidence="2 3" key="1">
    <citation type="submission" date="2018-11" db="EMBL/GenBank/DDBJ databases">
        <authorList>
            <person name="Zhou Z."/>
            <person name="Wang G."/>
        </authorList>
    </citation>
    <scope>NUCLEOTIDE SEQUENCE [LARGE SCALE GENOMIC DNA]</scope>
    <source>
        <strain evidence="2 3">KCTC42998</strain>
    </source>
</reference>
<protein>
    <submittedName>
        <fullName evidence="2">Uncharacterized protein</fullName>
    </submittedName>
</protein>
<dbReference type="EMBL" id="RQJP01000003">
    <property type="protein sequence ID" value="RRB13898.1"/>
    <property type="molecule type" value="Genomic_DNA"/>
</dbReference>
<feature type="transmembrane region" description="Helical" evidence="1">
    <location>
        <begin position="12"/>
        <end position="44"/>
    </location>
</feature>
<sequence>MKKILLPNPPAYARIAIAMCASLGLLIVVLNLAIILGGTVIYGFDFLLSYIDPQSQMVLLGGIASFENFKAAFLYVAVLIVTLGLMGYDTKNIGQVWHIK</sequence>
<dbReference type="AlphaFoldDB" id="A0A3P1CL03"/>
<evidence type="ECO:0000256" key="1">
    <source>
        <dbReference type="SAM" id="Phobius"/>
    </source>
</evidence>
<accession>A0A3P1CL03</accession>